<organism evidence="8 9">
    <name type="scientific">Geodermatophilus ruber</name>
    <dbReference type="NCBI Taxonomy" id="504800"/>
    <lineage>
        <taxon>Bacteria</taxon>
        <taxon>Bacillati</taxon>
        <taxon>Actinomycetota</taxon>
        <taxon>Actinomycetes</taxon>
        <taxon>Geodermatophilales</taxon>
        <taxon>Geodermatophilaceae</taxon>
        <taxon>Geodermatophilus</taxon>
    </lineage>
</organism>
<dbReference type="PANTHER" id="PTHR36115:SF6">
    <property type="entry name" value="PROLINE-RICH ANTIGEN HOMOLOG"/>
    <property type="match status" value="1"/>
</dbReference>
<keyword evidence="3 6" id="KW-0812">Transmembrane</keyword>
<feature type="transmembrane region" description="Helical" evidence="6">
    <location>
        <begin position="94"/>
        <end position="112"/>
    </location>
</feature>
<keyword evidence="9" id="KW-1185">Reference proteome</keyword>
<dbReference type="EMBL" id="FOSW01000007">
    <property type="protein sequence ID" value="SFL14839.1"/>
    <property type="molecule type" value="Genomic_DNA"/>
</dbReference>
<dbReference type="GO" id="GO:0005886">
    <property type="term" value="C:plasma membrane"/>
    <property type="evidence" value="ECO:0007669"/>
    <property type="project" value="UniProtKB-SubCell"/>
</dbReference>
<evidence type="ECO:0000256" key="1">
    <source>
        <dbReference type="ARBA" id="ARBA00004651"/>
    </source>
</evidence>
<evidence type="ECO:0000256" key="2">
    <source>
        <dbReference type="ARBA" id="ARBA00022475"/>
    </source>
</evidence>
<dbReference type="Proteomes" id="UP000199152">
    <property type="component" value="Unassembled WGS sequence"/>
</dbReference>
<feature type="transmembrane region" description="Helical" evidence="6">
    <location>
        <begin position="141"/>
        <end position="160"/>
    </location>
</feature>
<feature type="domain" description="RDD" evidence="7">
    <location>
        <begin position="47"/>
        <end position="170"/>
    </location>
</feature>
<dbReference type="InterPro" id="IPR010432">
    <property type="entry name" value="RDD"/>
</dbReference>
<feature type="transmembrane region" description="Helical" evidence="6">
    <location>
        <begin position="53"/>
        <end position="74"/>
    </location>
</feature>
<keyword evidence="2" id="KW-1003">Cell membrane</keyword>
<sequence length="191" mass="20236">MAAPDRERAGGLPDGSRAAATARYPWRAPHTPAPVPAARPVVQGRRAGLVTRLLANALDAGVVVLLLAAGYVAVAAGRFLLDPVAFRFPVPPPSLLLLLGGVVLFVYFALAWGGGGRTYGDEVLGLRVGGARGEQLRRPRATLRAALCVAFPIGLLWVLVSRRNHSIQDAVLRTSVVYDWPSPDADGVHRP</sequence>
<proteinExistence type="predicted"/>
<protein>
    <submittedName>
        <fullName evidence="8">Uncharacterized membrane protein YckC, RDD family</fullName>
    </submittedName>
</protein>
<comment type="subcellular location">
    <subcellularLocation>
        <location evidence="1">Cell membrane</location>
        <topology evidence="1">Multi-pass membrane protein</topology>
    </subcellularLocation>
</comment>
<name>A0A1I4FBC3_9ACTN</name>
<dbReference type="PANTHER" id="PTHR36115">
    <property type="entry name" value="PROLINE-RICH ANTIGEN HOMOLOG-RELATED"/>
    <property type="match status" value="1"/>
</dbReference>
<keyword evidence="5 6" id="KW-0472">Membrane</keyword>
<reference evidence="8 9" key="1">
    <citation type="submission" date="2016-10" db="EMBL/GenBank/DDBJ databases">
        <authorList>
            <person name="de Groot N.N."/>
        </authorList>
    </citation>
    <scope>NUCLEOTIDE SEQUENCE [LARGE SCALE GENOMIC DNA]</scope>
    <source>
        <strain evidence="8 9">DSM 45317</strain>
    </source>
</reference>
<dbReference type="InterPro" id="IPR051791">
    <property type="entry name" value="Pra-immunoreactive"/>
</dbReference>
<evidence type="ECO:0000256" key="4">
    <source>
        <dbReference type="ARBA" id="ARBA00022989"/>
    </source>
</evidence>
<evidence type="ECO:0000313" key="8">
    <source>
        <dbReference type="EMBL" id="SFL14839.1"/>
    </source>
</evidence>
<evidence type="ECO:0000256" key="3">
    <source>
        <dbReference type="ARBA" id="ARBA00022692"/>
    </source>
</evidence>
<evidence type="ECO:0000259" key="7">
    <source>
        <dbReference type="Pfam" id="PF06271"/>
    </source>
</evidence>
<dbReference type="AlphaFoldDB" id="A0A1I4FBC3"/>
<gene>
    <name evidence="8" type="ORF">SAMN04488085_10755</name>
</gene>
<evidence type="ECO:0000256" key="6">
    <source>
        <dbReference type="SAM" id="Phobius"/>
    </source>
</evidence>
<dbReference type="Pfam" id="PF06271">
    <property type="entry name" value="RDD"/>
    <property type="match status" value="1"/>
</dbReference>
<dbReference type="RefSeq" id="WP_245753614.1">
    <property type="nucleotide sequence ID" value="NZ_FOSW01000007.1"/>
</dbReference>
<evidence type="ECO:0000313" key="9">
    <source>
        <dbReference type="Proteomes" id="UP000199152"/>
    </source>
</evidence>
<dbReference type="STRING" id="504800.SAMN04488085_10755"/>
<accession>A0A1I4FBC3</accession>
<evidence type="ECO:0000256" key="5">
    <source>
        <dbReference type="ARBA" id="ARBA00023136"/>
    </source>
</evidence>
<keyword evidence="4 6" id="KW-1133">Transmembrane helix</keyword>
<dbReference type="InParanoid" id="A0A1I4FBC3"/>